<dbReference type="SUPFAM" id="SSF49452">
    <property type="entry name" value="Starch-binding domain-like"/>
    <property type="match status" value="1"/>
</dbReference>
<dbReference type="EMBL" id="JAUSVS010000008">
    <property type="protein sequence ID" value="MDQ0465873.1"/>
    <property type="molecule type" value="Genomic_DNA"/>
</dbReference>
<dbReference type="RefSeq" id="WP_307351545.1">
    <property type="nucleotide sequence ID" value="NZ_JAUSVS010000008.1"/>
</dbReference>
<dbReference type="Gene3D" id="2.60.40.1120">
    <property type="entry name" value="Carboxypeptidase-like, regulatory domain"/>
    <property type="match status" value="1"/>
</dbReference>
<gene>
    <name evidence="2" type="ORF">QO010_003665</name>
</gene>
<proteinExistence type="predicted"/>
<accession>A0ABU0IV27</accession>
<evidence type="ECO:0000313" key="3">
    <source>
        <dbReference type="Proteomes" id="UP001228905"/>
    </source>
</evidence>
<feature type="region of interest" description="Disordered" evidence="1">
    <location>
        <begin position="1"/>
        <end position="20"/>
    </location>
</feature>
<evidence type="ECO:0000313" key="2">
    <source>
        <dbReference type="EMBL" id="MDQ0465873.1"/>
    </source>
</evidence>
<keyword evidence="3" id="KW-1185">Reference proteome</keyword>
<comment type="caution">
    <text evidence="2">The sequence shown here is derived from an EMBL/GenBank/DDBJ whole genome shotgun (WGS) entry which is preliminary data.</text>
</comment>
<organism evidence="2 3">
    <name type="scientific">Caulobacter ginsengisoli</name>
    <dbReference type="NCBI Taxonomy" id="400775"/>
    <lineage>
        <taxon>Bacteria</taxon>
        <taxon>Pseudomonadati</taxon>
        <taxon>Pseudomonadota</taxon>
        <taxon>Alphaproteobacteria</taxon>
        <taxon>Caulobacterales</taxon>
        <taxon>Caulobacteraceae</taxon>
        <taxon>Caulobacter</taxon>
    </lineage>
</organism>
<dbReference type="InterPro" id="IPR013784">
    <property type="entry name" value="Carb-bd-like_fold"/>
</dbReference>
<name>A0ABU0IV27_9CAUL</name>
<dbReference type="Proteomes" id="UP001228905">
    <property type="component" value="Unassembled WGS sequence"/>
</dbReference>
<evidence type="ECO:0000256" key="1">
    <source>
        <dbReference type="SAM" id="MobiDB-lite"/>
    </source>
</evidence>
<protein>
    <submittedName>
        <fullName evidence="2">Protocatechuate 3,4-dioxygenase beta subunit</fullName>
    </submittedName>
</protein>
<sequence>MALTDSGDPQAGSLAGQVLDDETSAPVAGAAILVREGGGEWPATADAQGQFAFAYAAPGFYTVEARHDGYRRGDHGVEVTAGAQAQVVLRLTPLRSG</sequence>
<dbReference type="Pfam" id="PF13620">
    <property type="entry name" value="CarboxypepD_reg"/>
    <property type="match status" value="1"/>
</dbReference>
<reference evidence="2 3" key="1">
    <citation type="submission" date="2023-07" db="EMBL/GenBank/DDBJ databases">
        <title>Genomic Encyclopedia of Type Strains, Phase IV (KMG-IV): sequencing the most valuable type-strain genomes for metagenomic binning, comparative biology and taxonomic classification.</title>
        <authorList>
            <person name="Goeker M."/>
        </authorList>
    </citation>
    <scope>NUCLEOTIDE SEQUENCE [LARGE SCALE GENOMIC DNA]</scope>
    <source>
        <strain evidence="2 3">DSM 18695</strain>
    </source>
</reference>